<name>A0A848MGZ5_9GAMM</name>
<protein>
    <submittedName>
        <fullName evidence="1">Uncharacterized protein</fullName>
    </submittedName>
</protein>
<evidence type="ECO:0000313" key="1">
    <source>
        <dbReference type="EMBL" id="NMP27487.1"/>
    </source>
</evidence>
<evidence type="ECO:0000313" key="2">
    <source>
        <dbReference type="Proteomes" id="UP000585363"/>
    </source>
</evidence>
<dbReference type="AlphaFoldDB" id="A0A848MGZ5"/>
<comment type="caution">
    <text evidence="1">The sequence shown here is derived from an EMBL/GenBank/DDBJ whole genome shotgun (WGS) entry which is preliminary data.</text>
</comment>
<gene>
    <name evidence="1" type="ORF">GW590_11510</name>
</gene>
<reference evidence="1 2" key="1">
    <citation type="submission" date="2020-01" db="EMBL/GenBank/DDBJ databases">
        <authorList>
            <person name="Lee S.D."/>
        </authorList>
    </citation>
    <scope>NUCLEOTIDE SEQUENCE [LARGE SCALE GENOMIC DNA]</scope>
    <source>
        <strain evidence="1 2">SAP-1</strain>
    </source>
</reference>
<dbReference type="RefSeq" id="WP_169403191.1">
    <property type="nucleotide sequence ID" value="NZ_JAADJU010000005.1"/>
</dbReference>
<dbReference type="Proteomes" id="UP000585363">
    <property type="component" value="Unassembled WGS sequence"/>
</dbReference>
<accession>A0A848MGZ5</accession>
<keyword evidence="2" id="KW-1185">Reference proteome</keyword>
<proteinExistence type="predicted"/>
<reference evidence="1 2" key="2">
    <citation type="submission" date="2020-06" db="EMBL/GenBank/DDBJ databases">
        <title>Polyphasic characterization of a Rahnella strain isolated from tree sap.</title>
        <authorList>
            <person name="Kim I.S."/>
        </authorList>
    </citation>
    <scope>NUCLEOTIDE SEQUENCE [LARGE SCALE GENOMIC DNA]</scope>
    <source>
        <strain evidence="1 2">SAP-1</strain>
    </source>
</reference>
<dbReference type="EMBL" id="JAADJU010000005">
    <property type="protein sequence ID" value="NMP27487.1"/>
    <property type="molecule type" value="Genomic_DNA"/>
</dbReference>
<organism evidence="1 2">
    <name type="scientific">Rouxiella aceris</name>
    <dbReference type="NCBI Taxonomy" id="2703884"/>
    <lineage>
        <taxon>Bacteria</taxon>
        <taxon>Pseudomonadati</taxon>
        <taxon>Pseudomonadota</taxon>
        <taxon>Gammaproteobacteria</taxon>
        <taxon>Enterobacterales</taxon>
        <taxon>Yersiniaceae</taxon>
        <taxon>Rouxiella</taxon>
    </lineage>
</organism>
<sequence length="324" mass="37331">MKINEMYDVLRDDIDLVNSSLGIIKKYRLFYTTSVDPDYSYSNGYDGYAEKNYYFKGNWGFDYDFFKVFEVEIVNKIFVLDEIKQKINSVCPATKAAFSNINSLNSDDFINSYFASNPHKENLSEFDDCIFHMDGNNPPYISAMEIDAIDNNLSKIIYSGSYYSTGMDHGNSDEVVCELNIVGAKNHQPFYFELLIEAYALLNENNFKMSCFMSYAALESYINQKIYGQDTDERFSDKFKKAYDTVPGLTTHETFSKLNSLLSDYTLVRNTIAHGRDDDEIIDNIDVDSAKEMYIYVSAVILAIENGFQKLNDIKLHIKPKKKR</sequence>